<name>A0ABS6G4K5_9FIRM</name>
<protein>
    <submittedName>
        <fullName evidence="1">Uncharacterized protein</fullName>
    </submittedName>
</protein>
<gene>
    <name evidence="1" type="ORF">KQI88_11730</name>
</gene>
<dbReference type="EMBL" id="JAHLQK010000004">
    <property type="protein sequence ID" value="MBU5677081.1"/>
    <property type="molecule type" value="Genomic_DNA"/>
</dbReference>
<evidence type="ECO:0000313" key="2">
    <source>
        <dbReference type="Proteomes" id="UP000779508"/>
    </source>
</evidence>
<organism evidence="1 2">
    <name type="scientific">Alkaliphilus flagellatus</name>
    <dbReference type="NCBI Taxonomy" id="2841507"/>
    <lineage>
        <taxon>Bacteria</taxon>
        <taxon>Bacillati</taxon>
        <taxon>Bacillota</taxon>
        <taxon>Clostridia</taxon>
        <taxon>Peptostreptococcales</taxon>
        <taxon>Natronincolaceae</taxon>
        <taxon>Alkaliphilus</taxon>
    </lineage>
</organism>
<comment type="caution">
    <text evidence="1">The sequence shown here is derived from an EMBL/GenBank/DDBJ whole genome shotgun (WGS) entry which is preliminary data.</text>
</comment>
<accession>A0ABS6G4K5</accession>
<sequence length="71" mass="8228">MTELIREAEVVKNLINDGYEHIVPKYLEEKSSINNMFGKSVLVGKCLGKGLEILWKRLMNLCYLLHHVLKN</sequence>
<reference evidence="1 2" key="1">
    <citation type="submission" date="2021-06" db="EMBL/GenBank/DDBJ databases">
        <authorList>
            <person name="Sun Q."/>
            <person name="Li D."/>
        </authorList>
    </citation>
    <scope>NUCLEOTIDE SEQUENCE [LARGE SCALE GENOMIC DNA]</scope>
    <source>
        <strain evidence="1 2">MSJ-5</strain>
    </source>
</reference>
<dbReference type="Proteomes" id="UP000779508">
    <property type="component" value="Unassembled WGS sequence"/>
</dbReference>
<keyword evidence="2" id="KW-1185">Reference proteome</keyword>
<proteinExistence type="predicted"/>
<evidence type="ECO:0000313" key="1">
    <source>
        <dbReference type="EMBL" id="MBU5677081.1"/>
    </source>
</evidence>
<dbReference type="RefSeq" id="WP_216417525.1">
    <property type="nucleotide sequence ID" value="NZ_JAHLQK010000004.1"/>
</dbReference>